<dbReference type="EMBL" id="LAZR01018244">
    <property type="protein sequence ID" value="KKL97124.1"/>
    <property type="molecule type" value="Genomic_DNA"/>
</dbReference>
<name>A0A0F9GE74_9ZZZZ</name>
<accession>A0A0F9GE74</accession>
<dbReference type="AlphaFoldDB" id="A0A0F9GE74"/>
<proteinExistence type="predicted"/>
<reference evidence="1" key="1">
    <citation type="journal article" date="2015" name="Nature">
        <title>Complex archaea that bridge the gap between prokaryotes and eukaryotes.</title>
        <authorList>
            <person name="Spang A."/>
            <person name="Saw J.H."/>
            <person name="Jorgensen S.L."/>
            <person name="Zaremba-Niedzwiedzka K."/>
            <person name="Martijn J."/>
            <person name="Lind A.E."/>
            <person name="van Eijk R."/>
            <person name="Schleper C."/>
            <person name="Guy L."/>
            <person name="Ettema T.J."/>
        </authorList>
    </citation>
    <scope>NUCLEOTIDE SEQUENCE</scope>
</reference>
<organism evidence="1">
    <name type="scientific">marine sediment metagenome</name>
    <dbReference type="NCBI Taxonomy" id="412755"/>
    <lineage>
        <taxon>unclassified sequences</taxon>
        <taxon>metagenomes</taxon>
        <taxon>ecological metagenomes</taxon>
    </lineage>
</organism>
<gene>
    <name evidence="1" type="ORF">LCGC14_1837630</name>
</gene>
<evidence type="ECO:0000313" key="1">
    <source>
        <dbReference type="EMBL" id="KKL97124.1"/>
    </source>
</evidence>
<protein>
    <submittedName>
        <fullName evidence="1">Uncharacterized protein</fullName>
    </submittedName>
</protein>
<sequence>MILKLKAKSNKNKTVTAWIQKHKDFNDDVQQIFTFFKDKITFSKLSKITKYYVVTSTNPAIIFSLFSAIQDLIPEAYYSQLDSMDIE</sequence>
<comment type="caution">
    <text evidence="1">The sequence shown here is derived from an EMBL/GenBank/DDBJ whole genome shotgun (WGS) entry which is preliminary data.</text>
</comment>